<dbReference type="PANTHER" id="PTHR23409">
    <property type="entry name" value="RIBONUCLEOSIDE-DIPHOSPHATE REDUCTASE SMALL CHAIN"/>
    <property type="match status" value="1"/>
</dbReference>
<dbReference type="Pfam" id="PF00268">
    <property type="entry name" value="Ribonuc_red_sm"/>
    <property type="match status" value="1"/>
</dbReference>
<dbReference type="OrthoDB" id="2686750at2759"/>
<dbReference type="PROSITE" id="PS00368">
    <property type="entry name" value="RIBORED_SMALL"/>
    <property type="match status" value="1"/>
</dbReference>
<dbReference type="AlphaFoldDB" id="A0A0D0D7Q6"/>
<reference evidence="3" key="2">
    <citation type="submission" date="2015-01" db="EMBL/GenBank/DDBJ databases">
        <title>Evolutionary Origins and Diversification of the Mycorrhizal Mutualists.</title>
        <authorList>
            <consortium name="DOE Joint Genome Institute"/>
            <consortium name="Mycorrhizal Genomics Consortium"/>
            <person name="Kohler A."/>
            <person name="Kuo A."/>
            <person name="Nagy L.G."/>
            <person name="Floudas D."/>
            <person name="Copeland A."/>
            <person name="Barry K.W."/>
            <person name="Cichocki N."/>
            <person name="Veneault-Fourrey C."/>
            <person name="LaButti K."/>
            <person name="Lindquist E.A."/>
            <person name="Lipzen A."/>
            <person name="Lundell T."/>
            <person name="Morin E."/>
            <person name="Murat C."/>
            <person name="Riley R."/>
            <person name="Ohm R."/>
            <person name="Sun H."/>
            <person name="Tunlid A."/>
            <person name="Henrissat B."/>
            <person name="Grigoriev I.V."/>
            <person name="Hibbett D.S."/>
            <person name="Martin F."/>
        </authorList>
    </citation>
    <scope>NUCLEOTIDE SEQUENCE [LARGE SCALE GENOMIC DNA]</scope>
    <source>
        <strain evidence="3">Ve08.2h10</strain>
    </source>
</reference>
<dbReference type="Gene3D" id="1.10.620.20">
    <property type="entry name" value="Ribonucleotide Reductase, subunit A"/>
    <property type="match status" value="1"/>
</dbReference>
<name>A0A0D0D7Q6_9AGAM</name>
<protein>
    <submittedName>
        <fullName evidence="2">Uncharacterized protein</fullName>
    </submittedName>
</protein>
<dbReference type="SUPFAM" id="SSF47240">
    <property type="entry name" value="Ferritin-like"/>
    <property type="match status" value="1"/>
</dbReference>
<dbReference type="STRING" id="930991.A0A0D0D7Q6"/>
<dbReference type="Proteomes" id="UP000054538">
    <property type="component" value="Unassembled WGS sequence"/>
</dbReference>
<dbReference type="InterPro" id="IPR000358">
    <property type="entry name" value="RNR_small_fam"/>
</dbReference>
<dbReference type="HOGENOM" id="CLU_1971264_0_0_1"/>
<proteinExistence type="predicted"/>
<sequence>MENIHSKTYPLLINTYIKDPAQCEYLFDAVETIRPCIKHKANWALKWISDQHSTFAFAKYLIAFAAVEGIFFSSSFASVFWLKKWGLLPGLTFSNKLISHDEGSTILTQTQMLSSTSSLRPSRLSKS</sequence>
<dbReference type="GO" id="GO:0016491">
    <property type="term" value="F:oxidoreductase activity"/>
    <property type="evidence" value="ECO:0007669"/>
    <property type="project" value="InterPro"/>
</dbReference>
<reference evidence="2 3" key="1">
    <citation type="submission" date="2014-04" db="EMBL/GenBank/DDBJ databases">
        <authorList>
            <consortium name="DOE Joint Genome Institute"/>
            <person name="Kuo A."/>
            <person name="Kohler A."/>
            <person name="Jargeat P."/>
            <person name="Nagy L.G."/>
            <person name="Floudas D."/>
            <person name="Copeland A."/>
            <person name="Barry K.W."/>
            <person name="Cichocki N."/>
            <person name="Veneault-Fourrey C."/>
            <person name="LaButti K."/>
            <person name="Lindquist E.A."/>
            <person name="Lipzen A."/>
            <person name="Lundell T."/>
            <person name="Morin E."/>
            <person name="Murat C."/>
            <person name="Sun H."/>
            <person name="Tunlid A."/>
            <person name="Henrissat B."/>
            <person name="Grigoriev I.V."/>
            <person name="Hibbett D.S."/>
            <person name="Martin F."/>
            <person name="Nordberg H.P."/>
            <person name="Cantor M.N."/>
            <person name="Hua S.X."/>
        </authorList>
    </citation>
    <scope>NUCLEOTIDE SEQUENCE [LARGE SCALE GENOMIC DNA]</scope>
    <source>
        <strain evidence="2 3">Ve08.2h10</strain>
    </source>
</reference>
<dbReference type="InterPro" id="IPR009078">
    <property type="entry name" value="Ferritin-like_SF"/>
</dbReference>
<dbReference type="InterPro" id="IPR030475">
    <property type="entry name" value="RNR_small_AS"/>
</dbReference>
<feature type="transmembrane region" description="Helical" evidence="1">
    <location>
        <begin position="60"/>
        <end position="82"/>
    </location>
</feature>
<dbReference type="InParanoid" id="A0A0D0D7Q6"/>
<keyword evidence="1" id="KW-0812">Transmembrane</keyword>
<dbReference type="PANTHER" id="PTHR23409:SF18">
    <property type="entry name" value="RIBONUCLEOSIDE-DIPHOSPHATE REDUCTASE SUBUNIT M2"/>
    <property type="match status" value="1"/>
</dbReference>
<evidence type="ECO:0000313" key="2">
    <source>
        <dbReference type="EMBL" id="KIK73000.1"/>
    </source>
</evidence>
<keyword evidence="1" id="KW-1133">Transmembrane helix</keyword>
<dbReference type="EMBL" id="KN830207">
    <property type="protein sequence ID" value="KIK73000.1"/>
    <property type="molecule type" value="Genomic_DNA"/>
</dbReference>
<organism evidence="2 3">
    <name type="scientific">Paxillus rubicundulus Ve08.2h10</name>
    <dbReference type="NCBI Taxonomy" id="930991"/>
    <lineage>
        <taxon>Eukaryota</taxon>
        <taxon>Fungi</taxon>
        <taxon>Dikarya</taxon>
        <taxon>Basidiomycota</taxon>
        <taxon>Agaricomycotina</taxon>
        <taxon>Agaricomycetes</taxon>
        <taxon>Agaricomycetidae</taxon>
        <taxon>Boletales</taxon>
        <taxon>Paxilineae</taxon>
        <taxon>Paxillaceae</taxon>
        <taxon>Paxillus</taxon>
    </lineage>
</organism>
<keyword evidence="3" id="KW-1185">Reference proteome</keyword>
<evidence type="ECO:0000313" key="3">
    <source>
        <dbReference type="Proteomes" id="UP000054538"/>
    </source>
</evidence>
<accession>A0A0D0D7Q6</accession>
<evidence type="ECO:0000256" key="1">
    <source>
        <dbReference type="SAM" id="Phobius"/>
    </source>
</evidence>
<dbReference type="GO" id="GO:0009263">
    <property type="term" value="P:deoxyribonucleotide biosynthetic process"/>
    <property type="evidence" value="ECO:0007669"/>
    <property type="project" value="InterPro"/>
</dbReference>
<gene>
    <name evidence="2" type="ORF">PAXRUDRAFT_21337</name>
</gene>
<keyword evidence="1" id="KW-0472">Membrane</keyword>
<dbReference type="InterPro" id="IPR012348">
    <property type="entry name" value="RNR-like"/>
</dbReference>